<dbReference type="Proteomes" id="UP000612362">
    <property type="component" value="Unassembled WGS sequence"/>
</dbReference>
<protein>
    <submittedName>
        <fullName evidence="1">Uncharacterized protein</fullName>
    </submittedName>
</protein>
<dbReference type="EMBL" id="BNJF01000003">
    <property type="protein sequence ID" value="GHO47312.1"/>
    <property type="molecule type" value="Genomic_DNA"/>
</dbReference>
<comment type="caution">
    <text evidence="1">The sequence shown here is derived from an EMBL/GenBank/DDBJ whole genome shotgun (WGS) entry which is preliminary data.</text>
</comment>
<proteinExistence type="predicted"/>
<keyword evidence="2" id="KW-1185">Reference proteome</keyword>
<accession>A0A8J3HZU8</accession>
<dbReference type="AlphaFoldDB" id="A0A8J3HZU8"/>
<reference evidence="1" key="1">
    <citation type="submission" date="2020-10" db="EMBL/GenBank/DDBJ databases">
        <title>Taxonomic study of unclassified bacteria belonging to the class Ktedonobacteria.</title>
        <authorList>
            <person name="Yabe S."/>
            <person name="Wang C.M."/>
            <person name="Zheng Y."/>
            <person name="Sakai Y."/>
            <person name="Cavaletti L."/>
            <person name="Monciardini P."/>
            <person name="Donadio S."/>
        </authorList>
    </citation>
    <scope>NUCLEOTIDE SEQUENCE</scope>
    <source>
        <strain evidence="1">SOSP1-1</strain>
    </source>
</reference>
<evidence type="ECO:0000313" key="2">
    <source>
        <dbReference type="Proteomes" id="UP000612362"/>
    </source>
</evidence>
<evidence type="ECO:0000313" key="1">
    <source>
        <dbReference type="EMBL" id="GHO47312.1"/>
    </source>
</evidence>
<gene>
    <name evidence="1" type="ORF">KSX_54750</name>
</gene>
<sequence length="135" mass="14883">MPWFGEGRWKRAGVSQYLAGGLSYRTAVPPLGVASTGSPLVEVSTRTTALSQWFHGGGRRVKKPLSECWHQCECGVGPVQRDLYSALLAAYLDPVDPIPSCARYQPYWEGEELEAWADLLELPLLSRGEVSVSLF</sequence>
<name>A0A8J3HZU8_9CHLR</name>
<organism evidence="1 2">
    <name type="scientific">Ktedonospora formicarum</name>
    <dbReference type="NCBI Taxonomy" id="2778364"/>
    <lineage>
        <taxon>Bacteria</taxon>
        <taxon>Bacillati</taxon>
        <taxon>Chloroflexota</taxon>
        <taxon>Ktedonobacteria</taxon>
        <taxon>Ktedonobacterales</taxon>
        <taxon>Ktedonobacteraceae</taxon>
        <taxon>Ktedonospora</taxon>
    </lineage>
</organism>